<gene>
    <name evidence="1" type="ORF">LCGC14_0465600</name>
</gene>
<evidence type="ECO:0000313" key="1">
    <source>
        <dbReference type="EMBL" id="KKN67006.1"/>
    </source>
</evidence>
<dbReference type="EMBL" id="LAZR01000485">
    <property type="protein sequence ID" value="KKN67006.1"/>
    <property type="molecule type" value="Genomic_DNA"/>
</dbReference>
<reference evidence="1" key="1">
    <citation type="journal article" date="2015" name="Nature">
        <title>Complex archaea that bridge the gap between prokaryotes and eukaryotes.</title>
        <authorList>
            <person name="Spang A."/>
            <person name="Saw J.H."/>
            <person name="Jorgensen S.L."/>
            <person name="Zaremba-Niedzwiedzka K."/>
            <person name="Martijn J."/>
            <person name="Lind A.E."/>
            <person name="van Eijk R."/>
            <person name="Schleper C."/>
            <person name="Guy L."/>
            <person name="Ettema T.J."/>
        </authorList>
    </citation>
    <scope>NUCLEOTIDE SEQUENCE</scope>
</reference>
<sequence length="79" mass="9643">MKKINEEIEDIKKRIFTRRNLKKAFTERELKELMINDNFYKPETLWFTKEMIESDIPRIIKVIKEHSSKSSNKKETKKV</sequence>
<organism evidence="1">
    <name type="scientific">marine sediment metagenome</name>
    <dbReference type="NCBI Taxonomy" id="412755"/>
    <lineage>
        <taxon>unclassified sequences</taxon>
        <taxon>metagenomes</taxon>
        <taxon>ecological metagenomes</taxon>
    </lineage>
</organism>
<name>A0A0F9V0H1_9ZZZZ</name>
<accession>A0A0F9V0H1</accession>
<protein>
    <submittedName>
        <fullName evidence="1">Uncharacterized protein</fullName>
    </submittedName>
</protein>
<proteinExistence type="predicted"/>
<comment type="caution">
    <text evidence="1">The sequence shown here is derived from an EMBL/GenBank/DDBJ whole genome shotgun (WGS) entry which is preliminary data.</text>
</comment>
<dbReference type="AlphaFoldDB" id="A0A0F9V0H1"/>